<name>A0A2C9WFT7_MANES</name>
<protein>
    <recommendedName>
        <fullName evidence="3">Transmembrane protein</fullName>
    </recommendedName>
</protein>
<keyword evidence="1" id="KW-1133">Transmembrane helix</keyword>
<proteinExistence type="predicted"/>
<organism evidence="2">
    <name type="scientific">Manihot esculenta</name>
    <name type="common">Cassava</name>
    <name type="synonym">Jatropha manihot</name>
    <dbReference type="NCBI Taxonomy" id="3983"/>
    <lineage>
        <taxon>Eukaryota</taxon>
        <taxon>Viridiplantae</taxon>
        <taxon>Streptophyta</taxon>
        <taxon>Embryophyta</taxon>
        <taxon>Tracheophyta</taxon>
        <taxon>Spermatophyta</taxon>
        <taxon>Magnoliopsida</taxon>
        <taxon>eudicotyledons</taxon>
        <taxon>Gunneridae</taxon>
        <taxon>Pentapetalae</taxon>
        <taxon>rosids</taxon>
        <taxon>fabids</taxon>
        <taxon>Malpighiales</taxon>
        <taxon>Euphorbiaceae</taxon>
        <taxon>Crotonoideae</taxon>
        <taxon>Manihoteae</taxon>
        <taxon>Manihot</taxon>
    </lineage>
</organism>
<keyword evidence="1" id="KW-0812">Transmembrane</keyword>
<dbReference type="AlphaFoldDB" id="A0A2C9WFT7"/>
<gene>
    <name evidence="2" type="ORF">MANES_02G209700</name>
</gene>
<keyword evidence="1" id="KW-0472">Membrane</keyword>
<accession>A0A2C9WFT7</accession>
<sequence>MQNNTRNIGNGRQRNHRCAIAKIGDSTSKHEGSSQYERRVMRRDHICLASPFSWQMISLQCFPFLLSFFFFLLFFFLYRRPSRFCVELSAYVHIKKQEQKKCQMDSVRDVN</sequence>
<dbReference type="EMBL" id="CM004388">
    <property type="protein sequence ID" value="OAY58825.1"/>
    <property type="molecule type" value="Genomic_DNA"/>
</dbReference>
<evidence type="ECO:0008006" key="3">
    <source>
        <dbReference type="Google" id="ProtNLM"/>
    </source>
</evidence>
<evidence type="ECO:0000256" key="1">
    <source>
        <dbReference type="SAM" id="Phobius"/>
    </source>
</evidence>
<reference evidence="2" key="1">
    <citation type="submission" date="2016-02" db="EMBL/GenBank/DDBJ databases">
        <title>WGS assembly of Manihot esculenta.</title>
        <authorList>
            <person name="Bredeson J.V."/>
            <person name="Prochnik S.E."/>
            <person name="Lyons J.B."/>
            <person name="Schmutz J."/>
            <person name="Grimwood J."/>
            <person name="Vrebalov J."/>
            <person name="Bart R.S."/>
            <person name="Amuge T."/>
            <person name="Ferguson M.E."/>
            <person name="Green R."/>
            <person name="Putnam N."/>
            <person name="Stites J."/>
            <person name="Rounsley S."/>
            <person name="Rokhsar D.S."/>
        </authorList>
    </citation>
    <scope>NUCLEOTIDE SEQUENCE [LARGE SCALE GENOMIC DNA]</scope>
    <source>
        <tissue evidence="2">Leaf</tissue>
    </source>
</reference>
<feature type="transmembrane region" description="Helical" evidence="1">
    <location>
        <begin position="57"/>
        <end position="78"/>
    </location>
</feature>
<evidence type="ECO:0000313" key="2">
    <source>
        <dbReference type="EMBL" id="OAY58825.1"/>
    </source>
</evidence>